<dbReference type="InterPro" id="IPR001173">
    <property type="entry name" value="Glyco_trans_2-like"/>
</dbReference>
<dbReference type="Pfam" id="PF00535">
    <property type="entry name" value="Glycos_transf_2"/>
    <property type="match status" value="1"/>
</dbReference>
<dbReference type="PANTHER" id="PTHR43685">
    <property type="entry name" value="GLYCOSYLTRANSFERASE"/>
    <property type="match status" value="1"/>
</dbReference>
<sequence length="344" mass="39278">MAMINQINNSKYCDPILPISEGVHRPLWSVMIPTYNCAGYLKETLASVLAQDPGPEIMQIEVVDDHSTKDEPEAVVRELAGDRVSFYRQPENVGHVKNFNTCLQRTRGKLIHLLHGDDCVREGFYRKMQQGFDKQPEIGAAFCRHIFMDETGHWQYLSKILQPQSGALNNWLEKIVVKQYVQTPSIVVRRNVYEDLGGFDQRLLWYEDWEMWVRIAANYPVWYEVEPLAIYRLHSGSSTGKMVRTGENIRDVRRGLEIVRSYLPLYLPEVSVNKLIGANRKHSATCALRTAGSMFITGDVSAGTAQTIEAFRCNASPEIFAQMIYFIAKAGFEQLKSRSKQLHS</sequence>
<dbReference type="AlphaFoldDB" id="A0AAP5IE76"/>
<dbReference type="PANTHER" id="PTHR43685:SF11">
    <property type="entry name" value="GLYCOSYLTRANSFERASE TAGX-RELATED"/>
    <property type="match status" value="1"/>
</dbReference>
<accession>A0AAP5IE76</accession>
<keyword evidence="2" id="KW-0328">Glycosyltransferase</keyword>
<protein>
    <submittedName>
        <fullName evidence="2">Glycosyltransferase</fullName>
        <ecNumber evidence="2">2.4.-.-</ecNumber>
    </submittedName>
</protein>
<dbReference type="SUPFAM" id="SSF53448">
    <property type="entry name" value="Nucleotide-diphospho-sugar transferases"/>
    <property type="match status" value="1"/>
</dbReference>
<gene>
    <name evidence="2" type="ORF">G7B40_029865</name>
</gene>
<name>A0AAP5IE76_9CYAN</name>
<evidence type="ECO:0000313" key="3">
    <source>
        <dbReference type="Proteomes" id="UP000667802"/>
    </source>
</evidence>
<keyword evidence="2" id="KW-0808">Transferase</keyword>
<organism evidence="2 3">
    <name type="scientific">Aetokthonos hydrillicola Thurmond2011</name>
    <dbReference type="NCBI Taxonomy" id="2712845"/>
    <lineage>
        <taxon>Bacteria</taxon>
        <taxon>Bacillati</taxon>
        <taxon>Cyanobacteriota</taxon>
        <taxon>Cyanophyceae</taxon>
        <taxon>Nostocales</taxon>
        <taxon>Hapalosiphonaceae</taxon>
        <taxon>Aetokthonos</taxon>
    </lineage>
</organism>
<dbReference type="EMBL" id="JAALHA020000019">
    <property type="protein sequence ID" value="MDR9898734.1"/>
    <property type="molecule type" value="Genomic_DNA"/>
</dbReference>
<dbReference type="GO" id="GO:0016757">
    <property type="term" value="F:glycosyltransferase activity"/>
    <property type="evidence" value="ECO:0007669"/>
    <property type="project" value="UniProtKB-KW"/>
</dbReference>
<reference evidence="3" key="1">
    <citation type="journal article" date="2021" name="Science">
        <title>Hunting the eagle killer: A cyanobacterial neurotoxin causes vacuolar myelinopathy.</title>
        <authorList>
            <person name="Breinlinger S."/>
            <person name="Phillips T.J."/>
            <person name="Haram B.N."/>
            <person name="Mares J."/>
            <person name="Martinez Yerena J.A."/>
            <person name="Hrouzek P."/>
            <person name="Sobotka R."/>
            <person name="Henderson W.M."/>
            <person name="Schmieder P."/>
            <person name="Williams S.M."/>
            <person name="Lauderdale J.D."/>
            <person name="Wilde H.D."/>
            <person name="Gerrin W."/>
            <person name="Kust A."/>
            <person name="Washington J.W."/>
            <person name="Wagner C."/>
            <person name="Geier B."/>
            <person name="Liebeke M."/>
            <person name="Enke H."/>
            <person name="Niedermeyer T.H.J."/>
            <person name="Wilde S.B."/>
        </authorList>
    </citation>
    <scope>NUCLEOTIDE SEQUENCE [LARGE SCALE GENOMIC DNA]</scope>
    <source>
        <strain evidence="3">Thurmond2011</strain>
    </source>
</reference>
<evidence type="ECO:0000313" key="2">
    <source>
        <dbReference type="EMBL" id="MDR9898734.1"/>
    </source>
</evidence>
<dbReference type="InterPro" id="IPR029044">
    <property type="entry name" value="Nucleotide-diphossugar_trans"/>
</dbReference>
<dbReference type="Proteomes" id="UP000667802">
    <property type="component" value="Unassembled WGS sequence"/>
</dbReference>
<evidence type="ECO:0000259" key="1">
    <source>
        <dbReference type="Pfam" id="PF00535"/>
    </source>
</evidence>
<comment type="caution">
    <text evidence="2">The sequence shown here is derived from an EMBL/GenBank/DDBJ whole genome shotgun (WGS) entry which is preliminary data.</text>
</comment>
<proteinExistence type="predicted"/>
<dbReference type="RefSeq" id="WP_310834224.1">
    <property type="nucleotide sequence ID" value="NZ_JAALHA020000019.1"/>
</dbReference>
<dbReference type="InterPro" id="IPR050834">
    <property type="entry name" value="Glycosyltransf_2"/>
</dbReference>
<feature type="domain" description="Glycosyltransferase 2-like" evidence="1">
    <location>
        <begin position="29"/>
        <end position="195"/>
    </location>
</feature>
<dbReference type="EC" id="2.4.-.-" evidence="2"/>
<keyword evidence="3" id="KW-1185">Reference proteome</keyword>
<dbReference type="Gene3D" id="3.90.550.10">
    <property type="entry name" value="Spore Coat Polysaccharide Biosynthesis Protein SpsA, Chain A"/>
    <property type="match status" value="1"/>
</dbReference>